<feature type="domain" description="ABC transporter" evidence="6">
    <location>
        <begin position="13"/>
        <end position="238"/>
    </location>
</feature>
<evidence type="ECO:0000313" key="7">
    <source>
        <dbReference type="EMBL" id="GAA1147937.1"/>
    </source>
</evidence>
<evidence type="ECO:0000259" key="6">
    <source>
        <dbReference type="PROSITE" id="PS50893"/>
    </source>
</evidence>
<accession>A0ABP4EYT1</accession>
<evidence type="ECO:0000256" key="2">
    <source>
        <dbReference type="ARBA" id="ARBA00022448"/>
    </source>
</evidence>
<dbReference type="Proteomes" id="UP001499979">
    <property type="component" value="Unassembled WGS sequence"/>
</dbReference>
<dbReference type="SUPFAM" id="SSF52540">
    <property type="entry name" value="P-loop containing nucleoside triphosphate hydrolases"/>
    <property type="match status" value="1"/>
</dbReference>
<dbReference type="InterPro" id="IPR050763">
    <property type="entry name" value="ABC_transporter_ATP-binding"/>
</dbReference>
<sequence>MTSTSTLTRTAAVELRGVTKSFGDVHAVRGIDLELEQGEIVAFLGPNGAGKTTTIDMVLGLSQPTAGTARVLGLEPRHAVARGLVSAVMQTGGLLKDLTVRETVRCTASLFADTRPVDEVLANAGIAGLADRRVAKCSGGEQQRLRFAMALLSDPALLLLDEPDGCEPAGYVGGMRRIVLGTLVALTAALVPPVAQAQLPAAHRAPGFPSLHVKRLVTGLDHPWDVRPVGHGRLLFTQRDRATLSLWDGERVRTVEGFPTDSVWVSGETGLMGLETDPDFATNHVVYTCQGGFTTSGHDVRVMRWTLNGKLTAITASKELLGGLPTTTGRHGGCRLLALKDGSLFVGTGDAATGTNPENKKSLGGKTLRLNATTGRPWPNNPFHKSDNRRKRYVQTFGHRNVQGLALRRDGTGGVWSIEQGTYRDDEVNVLQNGGDYGYNPVPGYNEDVPMTDHSLPGRQISAVWRSGDPTLATSGGDFVYGQGWGAYDGTLAVAALKAERVLFLTLKPTSDLESVRVPPALKKYGRIRTVVDGPGNVFYVTTDNGNGADVILAVRPGT</sequence>
<protein>
    <recommendedName>
        <fullName evidence="6">ABC transporter domain-containing protein</fullName>
    </recommendedName>
</protein>
<keyword evidence="5" id="KW-0046">Antibiotic resistance</keyword>
<keyword evidence="4" id="KW-0067">ATP-binding</keyword>
<dbReference type="InterPro" id="IPR017871">
    <property type="entry name" value="ABC_transporter-like_CS"/>
</dbReference>
<comment type="caution">
    <text evidence="7">The sequence shown here is derived from an EMBL/GenBank/DDBJ whole genome shotgun (WGS) entry which is preliminary data.</text>
</comment>
<evidence type="ECO:0000256" key="3">
    <source>
        <dbReference type="ARBA" id="ARBA00022741"/>
    </source>
</evidence>
<keyword evidence="8" id="KW-1185">Reference proteome</keyword>
<dbReference type="InterPro" id="IPR027417">
    <property type="entry name" value="P-loop_NTPase"/>
</dbReference>
<name>A0ABP4EYT1_9ACTN</name>
<comment type="subcellular location">
    <subcellularLocation>
        <location evidence="1">Cell membrane</location>
        <topology evidence="1">Peripheral membrane protein</topology>
    </subcellularLocation>
</comment>
<dbReference type="PANTHER" id="PTHR42711:SF17">
    <property type="entry name" value="ABC TRANSPORTER ATP-BINDING PROTEIN"/>
    <property type="match status" value="1"/>
</dbReference>
<proteinExistence type="predicted"/>
<dbReference type="PROSITE" id="PS00211">
    <property type="entry name" value="ABC_TRANSPORTER_1"/>
    <property type="match status" value="1"/>
</dbReference>
<evidence type="ECO:0000313" key="8">
    <source>
        <dbReference type="Proteomes" id="UP001499979"/>
    </source>
</evidence>
<keyword evidence="2" id="KW-0813">Transport</keyword>
<gene>
    <name evidence="7" type="ORF">GCM10009606_28340</name>
</gene>
<dbReference type="InterPro" id="IPR011041">
    <property type="entry name" value="Quinoprot_gluc/sorb_DH_b-prop"/>
</dbReference>
<evidence type="ECO:0000256" key="5">
    <source>
        <dbReference type="ARBA" id="ARBA00023251"/>
    </source>
</evidence>
<dbReference type="Pfam" id="PF07995">
    <property type="entry name" value="GSDH"/>
    <property type="match status" value="1"/>
</dbReference>
<dbReference type="PANTHER" id="PTHR42711">
    <property type="entry name" value="ABC TRANSPORTER ATP-BINDING PROTEIN"/>
    <property type="match status" value="1"/>
</dbReference>
<evidence type="ECO:0000256" key="4">
    <source>
        <dbReference type="ARBA" id="ARBA00022840"/>
    </source>
</evidence>
<dbReference type="SMART" id="SM00382">
    <property type="entry name" value="AAA"/>
    <property type="match status" value="1"/>
</dbReference>
<dbReference type="Pfam" id="PF00005">
    <property type="entry name" value="ABC_tran"/>
    <property type="match status" value="1"/>
</dbReference>
<dbReference type="Gene3D" id="2.120.10.30">
    <property type="entry name" value="TolB, C-terminal domain"/>
    <property type="match status" value="1"/>
</dbReference>
<dbReference type="Gene3D" id="3.40.50.300">
    <property type="entry name" value="P-loop containing nucleotide triphosphate hydrolases"/>
    <property type="match status" value="1"/>
</dbReference>
<dbReference type="InterPro" id="IPR003439">
    <property type="entry name" value="ABC_transporter-like_ATP-bd"/>
</dbReference>
<reference evidence="8" key="1">
    <citation type="journal article" date="2019" name="Int. J. Syst. Evol. Microbiol.">
        <title>The Global Catalogue of Microorganisms (GCM) 10K type strain sequencing project: providing services to taxonomists for standard genome sequencing and annotation.</title>
        <authorList>
            <consortium name="The Broad Institute Genomics Platform"/>
            <consortium name="The Broad Institute Genome Sequencing Center for Infectious Disease"/>
            <person name="Wu L."/>
            <person name="Ma J."/>
        </authorList>
    </citation>
    <scope>NUCLEOTIDE SEQUENCE [LARGE SCALE GENOMIC DNA]</scope>
    <source>
        <strain evidence="8">JCM 11813</strain>
    </source>
</reference>
<organism evidence="7 8">
    <name type="scientific">Nocardioides aquiterrae</name>
    <dbReference type="NCBI Taxonomy" id="203799"/>
    <lineage>
        <taxon>Bacteria</taxon>
        <taxon>Bacillati</taxon>
        <taxon>Actinomycetota</taxon>
        <taxon>Actinomycetes</taxon>
        <taxon>Propionibacteriales</taxon>
        <taxon>Nocardioidaceae</taxon>
        <taxon>Nocardioides</taxon>
    </lineage>
</organism>
<dbReference type="SUPFAM" id="SSF50952">
    <property type="entry name" value="Soluble quinoprotein glucose dehydrogenase"/>
    <property type="match status" value="1"/>
</dbReference>
<evidence type="ECO:0000256" key="1">
    <source>
        <dbReference type="ARBA" id="ARBA00004202"/>
    </source>
</evidence>
<dbReference type="InterPro" id="IPR003593">
    <property type="entry name" value="AAA+_ATPase"/>
</dbReference>
<dbReference type="InterPro" id="IPR012938">
    <property type="entry name" value="Glc/Sorbosone_DH"/>
</dbReference>
<dbReference type="EMBL" id="BAAAJE010000015">
    <property type="protein sequence ID" value="GAA1147937.1"/>
    <property type="molecule type" value="Genomic_DNA"/>
</dbReference>
<dbReference type="InterPro" id="IPR011042">
    <property type="entry name" value="6-blade_b-propeller_TolB-like"/>
</dbReference>
<keyword evidence="3" id="KW-0547">Nucleotide-binding</keyword>
<dbReference type="PROSITE" id="PS50893">
    <property type="entry name" value="ABC_TRANSPORTER_2"/>
    <property type="match status" value="1"/>
</dbReference>